<accession>A0A1Y2CB07</accession>
<keyword evidence="3" id="KW-0732">Signal</keyword>
<evidence type="ECO:0000256" key="2">
    <source>
        <dbReference type="ARBA" id="ARBA00022614"/>
    </source>
</evidence>
<name>A0A1Y2CB07_9FUNG</name>
<keyword evidence="2" id="KW-0433">Leucine-rich repeat</keyword>
<dbReference type="FunFam" id="3.80.10.10:FF:000041">
    <property type="entry name" value="LRR receptor-like serine/threonine-protein kinase ERECTA"/>
    <property type="match status" value="1"/>
</dbReference>
<comment type="caution">
    <text evidence="6">The sequence shown here is derived from an EMBL/GenBank/DDBJ whole genome shotgun (WGS) entry which is preliminary data.</text>
</comment>
<organism evidence="6 7">
    <name type="scientific">Rhizoclosmatium globosum</name>
    <dbReference type="NCBI Taxonomy" id="329046"/>
    <lineage>
        <taxon>Eukaryota</taxon>
        <taxon>Fungi</taxon>
        <taxon>Fungi incertae sedis</taxon>
        <taxon>Chytridiomycota</taxon>
        <taxon>Chytridiomycota incertae sedis</taxon>
        <taxon>Chytridiomycetes</taxon>
        <taxon>Chytridiales</taxon>
        <taxon>Chytriomycetaceae</taxon>
        <taxon>Rhizoclosmatium</taxon>
    </lineage>
</organism>
<evidence type="ECO:0000259" key="5">
    <source>
        <dbReference type="PROSITE" id="PS50181"/>
    </source>
</evidence>
<dbReference type="EMBL" id="MCGO01000023">
    <property type="protein sequence ID" value="ORY44208.1"/>
    <property type="molecule type" value="Genomic_DNA"/>
</dbReference>
<dbReference type="Gene3D" id="3.80.10.10">
    <property type="entry name" value="Ribonuclease Inhibitor"/>
    <property type="match status" value="1"/>
</dbReference>
<keyword evidence="4" id="KW-0677">Repeat</keyword>
<dbReference type="OrthoDB" id="676979at2759"/>
<dbReference type="InterPro" id="IPR001611">
    <property type="entry name" value="Leu-rich_rpt"/>
</dbReference>
<sequence>MASETNTRIPILPTELIHRIFVLLAPFKVPQYKLISKHMLAILSDPYFLHANFKQLSSQATALTLSPSDRNWFSGCLPHPYSDFYSTARLLNVNHLFLKNRKLIGELPSFLGVSSLVRIHLGDNKLNGSIPPSFGTLVNLKYLNLGGNRLSGEIPRELGNLRKLTF</sequence>
<dbReference type="PANTHER" id="PTHR48053:SF113">
    <property type="entry name" value="PROTEIN KINASE DOMAIN-CONTAINING PROTEIN"/>
    <property type="match status" value="1"/>
</dbReference>
<dbReference type="PANTHER" id="PTHR48053">
    <property type="entry name" value="LEUCINE RICH REPEAT FAMILY PROTEIN, EXPRESSED"/>
    <property type="match status" value="1"/>
</dbReference>
<evidence type="ECO:0000313" key="7">
    <source>
        <dbReference type="Proteomes" id="UP000193642"/>
    </source>
</evidence>
<evidence type="ECO:0000256" key="3">
    <source>
        <dbReference type="ARBA" id="ARBA00022729"/>
    </source>
</evidence>
<dbReference type="Pfam" id="PF00560">
    <property type="entry name" value="LRR_1"/>
    <property type="match status" value="2"/>
</dbReference>
<evidence type="ECO:0000256" key="4">
    <source>
        <dbReference type="ARBA" id="ARBA00022737"/>
    </source>
</evidence>
<dbReference type="STRING" id="329046.A0A1Y2CB07"/>
<evidence type="ECO:0000256" key="1">
    <source>
        <dbReference type="ARBA" id="ARBA00004167"/>
    </source>
</evidence>
<protein>
    <submittedName>
        <fullName evidence="6">L domain-like protein</fullName>
    </submittedName>
</protein>
<dbReference type="SUPFAM" id="SSF52058">
    <property type="entry name" value="L domain-like"/>
    <property type="match status" value="1"/>
</dbReference>
<comment type="subcellular location">
    <subcellularLocation>
        <location evidence="1">Membrane</location>
        <topology evidence="1">Single-pass membrane protein</topology>
    </subcellularLocation>
</comment>
<proteinExistence type="predicted"/>
<dbReference type="InterPro" id="IPR032675">
    <property type="entry name" value="LRR_dom_sf"/>
</dbReference>
<gene>
    <name evidence="6" type="ORF">BCR33DRAFT_850818</name>
</gene>
<dbReference type="Proteomes" id="UP000193642">
    <property type="component" value="Unassembled WGS sequence"/>
</dbReference>
<dbReference type="GO" id="GO:0016020">
    <property type="term" value="C:membrane"/>
    <property type="evidence" value="ECO:0007669"/>
    <property type="project" value="UniProtKB-SubCell"/>
</dbReference>
<reference evidence="6 7" key="1">
    <citation type="submission" date="2016-07" db="EMBL/GenBank/DDBJ databases">
        <title>Pervasive Adenine N6-methylation of Active Genes in Fungi.</title>
        <authorList>
            <consortium name="DOE Joint Genome Institute"/>
            <person name="Mondo S.J."/>
            <person name="Dannebaum R.O."/>
            <person name="Kuo R.C."/>
            <person name="Labutti K."/>
            <person name="Haridas S."/>
            <person name="Kuo A."/>
            <person name="Salamov A."/>
            <person name="Ahrendt S.R."/>
            <person name="Lipzen A."/>
            <person name="Sullivan W."/>
            <person name="Andreopoulos W.B."/>
            <person name="Clum A."/>
            <person name="Lindquist E."/>
            <person name="Daum C."/>
            <person name="Ramamoorthy G.K."/>
            <person name="Gryganskyi A."/>
            <person name="Culley D."/>
            <person name="Magnuson J.K."/>
            <person name="James T.Y."/>
            <person name="O'Malley M.A."/>
            <person name="Stajich J.E."/>
            <person name="Spatafora J.W."/>
            <person name="Visel A."/>
            <person name="Grigoriev I.V."/>
        </authorList>
    </citation>
    <scope>NUCLEOTIDE SEQUENCE [LARGE SCALE GENOMIC DNA]</scope>
    <source>
        <strain evidence="6 7">JEL800</strain>
    </source>
</reference>
<dbReference type="AlphaFoldDB" id="A0A1Y2CB07"/>
<keyword evidence="7" id="KW-1185">Reference proteome</keyword>
<evidence type="ECO:0000313" key="6">
    <source>
        <dbReference type="EMBL" id="ORY44208.1"/>
    </source>
</evidence>
<dbReference type="InterPro" id="IPR051716">
    <property type="entry name" value="Plant_RL_S/T_kinase"/>
</dbReference>
<dbReference type="PROSITE" id="PS50181">
    <property type="entry name" value="FBOX"/>
    <property type="match status" value="1"/>
</dbReference>
<feature type="domain" description="F-box" evidence="5">
    <location>
        <begin position="6"/>
        <end position="56"/>
    </location>
</feature>
<dbReference type="InterPro" id="IPR001810">
    <property type="entry name" value="F-box_dom"/>
</dbReference>